<dbReference type="EMBL" id="CP144695">
    <property type="protein sequence ID" value="WVZ07369.1"/>
    <property type="molecule type" value="Genomic_DNA"/>
</dbReference>
<proteinExistence type="predicted"/>
<organism evidence="1 2">
    <name type="scientific">Vigna mungo</name>
    <name type="common">Black gram</name>
    <name type="synonym">Phaseolus mungo</name>
    <dbReference type="NCBI Taxonomy" id="3915"/>
    <lineage>
        <taxon>Eukaryota</taxon>
        <taxon>Viridiplantae</taxon>
        <taxon>Streptophyta</taxon>
        <taxon>Embryophyta</taxon>
        <taxon>Tracheophyta</taxon>
        <taxon>Spermatophyta</taxon>
        <taxon>Magnoliopsida</taxon>
        <taxon>eudicotyledons</taxon>
        <taxon>Gunneridae</taxon>
        <taxon>Pentapetalae</taxon>
        <taxon>rosids</taxon>
        <taxon>fabids</taxon>
        <taxon>Fabales</taxon>
        <taxon>Fabaceae</taxon>
        <taxon>Papilionoideae</taxon>
        <taxon>50 kb inversion clade</taxon>
        <taxon>NPAAA clade</taxon>
        <taxon>indigoferoid/millettioid clade</taxon>
        <taxon>Phaseoleae</taxon>
        <taxon>Vigna</taxon>
    </lineage>
</organism>
<name>A0AAQ3RWP6_VIGMU</name>
<reference evidence="1 2" key="1">
    <citation type="journal article" date="2023" name="Life. Sci Alliance">
        <title>Evolutionary insights into 3D genome organization and epigenetic landscape of Vigna mungo.</title>
        <authorList>
            <person name="Junaid A."/>
            <person name="Singh B."/>
            <person name="Bhatia S."/>
        </authorList>
    </citation>
    <scope>NUCLEOTIDE SEQUENCE [LARGE SCALE GENOMIC DNA]</scope>
    <source>
        <strain evidence="1">Urdbean</strain>
    </source>
</reference>
<dbReference type="AlphaFoldDB" id="A0AAQ3RWP6"/>
<sequence length="198" mass="21998">MHVQPALITSPYRNTPFYYGGFAIPSPSYRMPGQFGSFIPHLGMEYDYGLYARPGAPYGPLAMFPPGSFGGIDGYGYGFQSPQWAECLVADHFASRKRRGAEAIRGCFILHLYEGQMVYLKGTGFVQNVRMLTLPLEPLATSNTVELPDQAQTNQVQQLFLKVVGLVKSAVTLTIPFEMYATAKTVELIKMFLFSVIM</sequence>
<dbReference type="Proteomes" id="UP001374535">
    <property type="component" value="Chromosome 6"/>
</dbReference>
<accession>A0AAQ3RWP6</accession>
<gene>
    <name evidence="1" type="ORF">V8G54_020715</name>
</gene>
<evidence type="ECO:0000313" key="1">
    <source>
        <dbReference type="EMBL" id="WVZ07369.1"/>
    </source>
</evidence>
<keyword evidence="2" id="KW-1185">Reference proteome</keyword>
<protein>
    <submittedName>
        <fullName evidence="1">Uncharacterized protein</fullName>
    </submittedName>
</protein>
<evidence type="ECO:0000313" key="2">
    <source>
        <dbReference type="Proteomes" id="UP001374535"/>
    </source>
</evidence>